<dbReference type="PROSITE" id="PS00382">
    <property type="entry name" value="CLP_PROTEASE_HIS"/>
    <property type="match status" value="1"/>
</dbReference>
<sequence length="215" mass="23994">MLEENKNMRAGDLMTKAQYLVPVVVEQTNRGERAYDIYSRLLKDRIIFLGTPIDDNVANIIIAQLLFLEAEDPEKDIFIYINSPGGSITAGMAIFDTMRYVKPDVSTMCVGLAASMGAFLLAAGNKGKRFATPNSEILIHQPLGGAQGQATDIEIHAKRIIKVRDRLNEILVELTGQPLEKIKKDTDRDTFMDAKEAKEYGIIDDVITYRVDEKV</sequence>
<dbReference type="GO" id="GO:0005737">
    <property type="term" value="C:cytoplasm"/>
    <property type="evidence" value="ECO:0007669"/>
    <property type="project" value="UniProtKB-SubCell"/>
</dbReference>
<dbReference type="FunFam" id="3.90.226.10:FF:000001">
    <property type="entry name" value="ATP-dependent Clp protease proteolytic subunit"/>
    <property type="match status" value="1"/>
</dbReference>
<dbReference type="AlphaFoldDB" id="A0A0B7MQ88"/>
<dbReference type="Pfam" id="PF00574">
    <property type="entry name" value="CLP_protease"/>
    <property type="match status" value="1"/>
</dbReference>
<dbReference type="Proteomes" id="UP000046155">
    <property type="component" value="Unassembled WGS sequence"/>
</dbReference>
<dbReference type="GO" id="GO:0004252">
    <property type="term" value="F:serine-type endopeptidase activity"/>
    <property type="evidence" value="ECO:0007669"/>
    <property type="project" value="UniProtKB-UniRule"/>
</dbReference>
<feature type="active site" evidence="7 9">
    <location>
        <position position="140"/>
    </location>
</feature>
<dbReference type="PANTHER" id="PTHR10381:SF70">
    <property type="entry name" value="ATP-DEPENDENT CLP PROTEASE PROTEOLYTIC SUBUNIT"/>
    <property type="match status" value="1"/>
</dbReference>
<dbReference type="CDD" id="cd07017">
    <property type="entry name" value="S14_ClpP_2"/>
    <property type="match status" value="1"/>
</dbReference>
<evidence type="ECO:0000256" key="8">
    <source>
        <dbReference type="PROSITE-ProRule" id="PRU10085"/>
    </source>
</evidence>
<comment type="catalytic activity">
    <reaction evidence="6 7 9">
        <text>Hydrolysis of proteins to small peptides in the presence of ATP and magnesium. alpha-casein is the usual test substrate. In the absence of ATP, only oligopeptides shorter than five residues are hydrolyzed (such as succinyl-Leu-Tyr-|-NHMec, and Leu-Tyr-Leu-|-Tyr-Trp, in which cleavage of the -Tyr-|-Leu- and -Tyr-|-Trp bonds also occurs).</text>
        <dbReference type="EC" id="3.4.21.92"/>
    </reaction>
</comment>
<evidence type="ECO:0000256" key="12">
    <source>
        <dbReference type="RuleBase" id="RU003567"/>
    </source>
</evidence>
<evidence type="ECO:0000256" key="11">
    <source>
        <dbReference type="RuleBase" id="RU000550"/>
    </source>
</evidence>
<protein>
    <recommendedName>
        <fullName evidence="7 12">ATP-dependent Clp protease proteolytic subunit</fullName>
        <ecNumber evidence="7 10">3.4.21.92</ecNumber>
    </recommendedName>
    <alternativeName>
        <fullName evidence="7">Endopeptidase Clp</fullName>
    </alternativeName>
</protein>
<dbReference type="InterPro" id="IPR023562">
    <property type="entry name" value="ClpP/TepA"/>
</dbReference>
<dbReference type="EMBL" id="CDRZ01000280">
    <property type="protein sequence ID" value="CEO90308.1"/>
    <property type="molecule type" value="Genomic_DNA"/>
</dbReference>
<dbReference type="InterPro" id="IPR033135">
    <property type="entry name" value="ClpP_His_AS"/>
</dbReference>
<dbReference type="GO" id="GO:0009368">
    <property type="term" value="C:endopeptidase Clp complex"/>
    <property type="evidence" value="ECO:0007669"/>
    <property type="project" value="TreeGrafter"/>
</dbReference>
<dbReference type="SUPFAM" id="SSF52096">
    <property type="entry name" value="ClpP/crotonase"/>
    <property type="match status" value="1"/>
</dbReference>
<evidence type="ECO:0000256" key="1">
    <source>
        <dbReference type="ARBA" id="ARBA00007039"/>
    </source>
</evidence>
<evidence type="ECO:0000256" key="3">
    <source>
        <dbReference type="ARBA" id="ARBA00022670"/>
    </source>
</evidence>
<evidence type="ECO:0000313" key="13">
    <source>
        <dbReference type="EMBL" id="CEO90308.1"/>
    </source>
</evidence>
<dbReference type="NCBIfam" id="TIGR00493">
    <property type="entry name" value="clpP"/>
    <property type="match status" value="1"/>
</dbReference>
<proteinExistence type="inferred from homology"/>
<dbReference type="GO" id="GO:0004176">
    <property type="term" value="F:ATP-dependent peptidase activity"/>
    <property type="evidence" value="ECO:0007669"/>
    <property type="project" value="InterPro"/>
</dbReference>
<comment type="similarity">
    <text evidence="1 7 12">Belongs to the peptidase S14 family.</text>
</comment>
<accession>A0A0B7MQ88</accession>
<feature type="active site" description="Nucleophile" evidence="7">
    <location>
        <position position="115"/>
    </location>
</feature>
<evidence type="ECO:0000256" key="10">
    <source>
        <dbReference type="RuleBase" id="RU000549"/>
    </source>
</evidence>
<comment type="subcellular location">
    <subcellularLocation>
        <location evidence="7">Cytoplasm</location>
    </subcellularLocation>
</comment>
<reference evidence="14" key="1">
    <citation type="submission" date="2015-01" db="EMBL/GenBank/DDBJ databases">
        <authorList>
            <person name="Manzoor Shahid"/>
            <person name="Zubair Saima"/>
        </authorList>
    </citation>
    <scope>NUCLEOTIDE SEQUENCE [LARGE SCALE GENOMIC DNA]</scope>
    <source>
        <strain evidence="14">Sp3</strain>
    </source>
</reference>
<dbReference type="EC" id="3.4.21.92" evidence="7 10"/>
<dbReference type="PANTHER" id="PTHR10381">
    <property type="entry name" value="ATP-DEPENDENT CLP PROTEASE PROTEOLYTIC SUBUNIT"/>
    <property type="match status" value="1"/>
</dbReference>
<comment type="function">
    <text evidence="7 11">Cleaves peptides in various proteins in a process that requires ATP hydrolysis. Has a chymotrypsin-like activity. Plays a major role in the degradation of misfolded proteins.</text>
</comment>
<evidence type="ECO:0000256" key="2">
    <source>
        <dbReference type="ARBA" id="ARBA00022490"/>
    </source>
</evidence>
<dbReference type="InterPro" id="IPR001907">
    <property type="entry name" value="ClpP"/>
</dbReference>
<feature type="active site" evidence="8">
    <location>
        <position position="115"/>
    </location>
</feature>
<keyword evidence="3 7" id="KW-0645">Protease</keyword>
<dbReference type="PROSITE" id="PS00381">
    <property type="entry name" value="CLP_PROTEASE_SER"/>
    <property type="match status" value="1"/>
</dbReference>
<keyword evidence="14" id="KW-1185">Reference proteome</keyword>
<dbReference type="NCBIfam" id="NF001368">
    <property type="entry name" value="PRK00277.1"/>
    <property type="match status" value="1"/>
</dbReference>
<evidence type="ECO:0000256" key="9">
    <source>
        <dbReference type="PROSITE-ProRule" id="PRU10086"/>
    </source>
</evidence>
<evidence type="ECO:0000256" key="4">
    <source>
        <dbReference type="ARBA" id="ARBA00022801"/>
    </source>
</evidence>
<comment type="subunit">
    <text evidence="7">Fourteen ClpP subunits assemble into 2 heptameric rings which stack back to back to give a disk-like structure with a central cavity, resembling the structure of eukaryotic proteasomes.</text>
</comment>
<evidence type="ECO:0000313" key="14">
    <source>
        <dbReference type="Proteomes" id="UP000046155"/>
    </source>
</evidence>
<organism evidence="13 14">
    <name type="scientific">Syntrophaceticus schinkii</name>
    <dbReference type="NCBI Taxonomy" id="499207"/>
    <lineage>
        <taxon>Bacteria</taxon>
        <taxon>Bacillati</taxon>
        <taxon>Bacillota</taxon>
        <taxon>Clostridia</taxon>
        <taxon>Thermoanaerobacterales</taxon>
        <taxon>Thermoanaerobacterales Family III. Incertae Sedis</taxon>
        <taxon>Syntrophaceticus</taxon>
    </lineage>
</organism>
<evidence type="ECO:0000256" key="6">
    <source>
        <dbReference type="ARBA" id="ARBA00034021"/>
    </source>
</evidence>
<dbReference type="HAMAP" id="MF_00444">
    <property type="entry name" value="ClpP"/>
    <property type="match status" value="1"/>
</dbReference>
<name>A0A0B7MQ88_9FIRM</name>
<dbReference type="NCBIfam" id="NF009205">
    <property type="entry name" value="PRK12553.1"/>
    <property type="match status" value="1"/>
</dbReference>
<keyword evidence="5 7" id="KW-0720">Serine protease</keyword>
<evidence type="ECO:0000256" key="7">
    <source>
        <dbReference type="HAMAP-Rule" id="MF_00444"/>
    </source>
</evidence>
<keyword evidence="2 7" id="KW-0963">Cytoplasm</keyword>
<dbReference type="Gene3D" id="3.90.226.10">
    <property type="entry name" value="2-enoyl-CoA Hydratase, Chain A, domain 1"/>
    <property type="match status" value="1"/>
</dbReference>
<gene>
    <name evidence="7 13" type="primary">clpP</name>
    <name evidence="13" type="ORF">SSCH_80030</name>
</gene>
<keyword evidence="4 7" id="KW-0378">Hydrolase</keyword>
<dbReference type="GO" id="GO:0051117">
    <property type="term" value="F:ATPase binding"/>
    <property type="evidence" value="ECO:0007669"/>
    <property type="project" value="TreeGrafter"/>
</dbReference>
<evidence type="ECO:0000256" key="5">
    <source>
        <dbReference type="ARBA" id="ARBA00022825"/>
    </source>
</evidence>
<dbReference type="GO" id="GO:0006515">
    <property type="term" value="P:protein quality control for misfolded or incompletely synthesized proteins"/>
    <property type="evidence" value="ECO:0007669"/>
    <property type="project" value="TreeGrafter"/>
</dbReference>
<dbReference type="InterPro" id="IPR018215">
    <property type="entry name" value="ClpP_Ser_AS"/>
</dbReference>
<dbReference type="PRINTS" id="PR00127">
    <property type="entry name" value="CLPPROTEASEP"/>
</dbReference>
<dbReference type="InterPro" id="IPR029045">
    <property type="entry name" value="ClpP/crotonase-like_dom_sf"/>
</dbReference>